<keyword evidence="3" id="KW-0547">Nucleotide-binding</keyword>
<feature type="transmembrane region" description="Helical" evidence="7">
    <location>
        <begin position="116"/>
        <end position="136"/>
    </location>
</feature>
<dbReference type="InterPro" id="IPR003439">
    <property type="entry name" value="ABC_transporter-like_ATP-bd"/>
</dbReference>
<dbReference type="AlphaFoldDB" id="A0A935IMX7"/>
<evidence type="ECO:0000256" key="6">
    <source>
        <dbReference type="ARBA" id="ARBA00023136"/>
    </source>
</evidence>
<dbReference type="SUPFAM" id="SSF90123">
    <property type="entry name" value="ABC transporter transmembrane region"/>
    <property type="match status" value="1"/>
</dbReference>
<feature type="transmembrane region" description="Helical" evidence="7">
    <location>
        <begin position="221"/>
        <end position="242"/>
    </location>
</feature>
<feature type="domain" description="ABC transmembrane type-1" evidence="9">
    <location>
        <begin position="2"/>
        <end position="284"/>
    </location>
</feature>
<dbReference type="Gene3D" id="1.20.1560.10">
    <property type="entry name" value="ABC transporter type 1, transmembrane domain"/>
    <property type="match status" value="1"/>
</dbReference>
<evidence type="ECO:0000313" key="10">
    <source>
        <dbReference type="EMBL" id="MBK7274190.1"/>
    </source>
</evidence>
<feature type="transmembrane region" description="Helical" evidence="7">
    <location>
        <begin position="37"/>
        <end position="57"/>
    </location>
</feature>
<dbReference type="PROSITE" id="PS00211">
    <property type="entry name" value="ABC_TRANSPORTER_1"/>
    <property type="match status" value="1"/>
</dbReference>
<keyword evidence="6 7" id="KW-0472">Membrane</keyword>
<dbReference type="PANTHER" id="PTHR24221:SF590">
    <property type="entry name" value="COMPONENT LINKED WITH THE ASSEMBLY OF CYTOCHROME' TRANSPORT TRANSMEMBRANE ATP-BINDING PROTEIN ABC TRANSPORTER CYDD-RELATED"/>
    <property type="match status" value="1"/>
</dbReference>
<dbReference type="CDD" id="cd18584">
    <property type="entry name" value="ABC_6TM_AarD_CydD"/>
    <property type="match status" value="1"/>
</dbReference>
<dbReference type="InterPro" id="IPR027417">
    <property type="entry name" value="P-loop_NTPase"/>
</dbReference>
<evidence type="ECO:0000259" key="8">
    <source>
        <dbReference type="PROSITE" id="PS50893"/>
    </source>
</evidence>
<comment type="subcellular location">
    <subcellularLocation>
        <location evidence="1">Cell membrane</location>
        <topology evidence="1">Multi-pass membrane protein</topology>
    </subcellularLocation>
</comment>
<dbReference type="Pfam" id="PF00664">
    <property type="entry name" value="ABC_membrane"/>
    <property type="match status" value="1"/>
</dbReference>
<dbReference type="GO" id="GO:0042883">
    <property type="term" value="P:cysteine transport"/>
    <property type="evidence" value="ECO:0007669"/>
    <property type="project" value="InterPro"/>
</dbReference>
<dbReference type="PROSITE" id="PS50893">
    <property type="entry name" value="ABC_TRANSPORTER_2"/>
    <property type="match status" value="1"/>
</dbReference>
<dbReference type="GO" id="GO:0140359">
    <property type="term" value="F:ABC-type transporter activity"/>
    <property type="evidence" value="ECO:0007669"/>
    <property type="project" value="InterPro"/>
</dbReference>
<dbReference type="InterPro" id="IPR014216">
    <property type="entry name" value="ABC_transptr_CydD"/>
</dbReference>
<dbReference type="NCBIfam" id="TIGR02857">
    <property type="entry name" value="CydD"/>
    <property type="match status" value="1"/>
</dbReference>
<dbReference type="GO" id="GO:0005524">
    <property type="term" value="F:ATP binding"/>
    <property type="evidence" value="ECO:0007669"/>
    <property type="project" value="UniProtKB-KW"/>
</dbReference>
<evidence type="ECO:0000256" key="5">
    <source>
        <dbReference type="ARBA" id="ARBA00022989"/>
    </source>
</evidence>
<reference evidence="10 11" key="1">
    <citation type="submission" date="2020-10" db="EMBL/GenBank/DDBJ databases">
        <title>Connecting structure to function with the recovery of over 1000 high-quality activated sludge metagenome-assembled genomes encoding full-length rRNA genes using long-read sequencing.</title>
        <authorList>
            <person name="Singleton C.M."/>
            <person name="Petriglieri F."/>
            <person name="Kristensen J.M."/>
            <person name="Kirkegaard R.H."/>
            <person name="Michaelsen T.Y."/>
            <person name="Andersen M.H."/>
            <person name="Karst S.M."/>
            <person name="Dueholm M.S."/>
            <person name="Nielsen P.H."/>
            <person name="Albertsen M."/>
        </authorList>
    </citation>
    <scope>NUCLEOTIDE SEQUENCE [LARGE SCALE GENOMIC DNA]</scope>
    <source>
        <strain evidence="10">Ega_18-Q3-R5-49_MAXAC.001</strain>
    </source>
</reference>
<dbReference type="Gene3D" id="3.40.50.300">
    <property type="entry name" value="P-loop containing nucleotide triphosphate hydrolases"/>
    <property type="match status" value="1"/>
</dbReference>
<dbReference type="EMBL" id="JADJIB010000005">
    <property type="protein sequence ID" value="MBK7274190.1"/>
    <property type="molecule type" value="Genomic_DNA"/>
</dbReference>
<dbReference type="SMART" id="SM00382">
    <property type="entry name" value="AAA"/>
    <property type="match status" value="1"/>
</dbReference>
<evidence type="ECO:0000259" key="9">
    <source>
        <dbReference type="PROSITE" id="PS50929"/>
    </source>
</evidence>
<keyword evidence="4" id="KW-0067">ATP-binding</keyword>
<evidence type="ECO:0000256" key="4">
    <source>
        <dbReference type="ARBA" id="ARBA00022840"/>
    </source>
</evidence>
<keyword evidence="5 7" id="KW-1133">Transmembrane helix</keyword>
<dbReference type="PROSITE" id="PS50929">
    <property type="entry name" value="ABC_TM1F"/>
    <property type="match status" value="1"/>
</dbReference>
<keyword evidence="2 7" id="KW-0812">Transmembrane</keyword>
<evidence type="ECO:0000256" key="7">
    <source>
        <dbReference type="SAM" id="Phobius"/>
    </source>
</evidence>
<dbReference type="InterPro" id="IPR039421">
    <property type="entry name" value="Type_1_exporter"/>
</dbReference>
<dbReference type="InterPro" id="IPR017871">
    <property type="entry name" value="ABC_transporter-like_CS"/>
</dbReference>
<dbReference type="InterPro" id="IPR003593">
    <property type="entry name" value="AAA+_ATPase"/>
</dbReference>
<evidence type="ECO:0000256" key="3">
    <source>
        <dbReference type="ARBA" id="ARBA00022741"/>
    </source>
</evidence>
<dbReference type="InterPro" id="IPR036640">
    <property type="entry name" value="ABC1_TM_sf"/>
</dbReference>
<dbReference type="InterPro" id="IPR011527">
    <property type="entry name" value="ABC1_TM_dom"/>
</dbReference>
<comment type="caution">
    <text evidence="10">The sequence shown here is derived from an EMBL/GenBank/DDBJ whole genome shotgun (WGS) entry which is preliminary data.</text>
</comment>
<feature type="transmembrane region" description="Helical" evidence="7">
    <location>
        <begin position="142"/>
        <end position="160"/>
    </location>
</feature>
<protein>
    <submittedName>
        <fullName evidence="10">Thiol reductant ABC exporter subunit CydD</fullName>
    </submittedName>
</protein>
<proteinExistence type="predicted"/>
<feature type="domain" description="ABC transporter" evidence="8">
    <location>
        <begin position="312"/>
        <end position="510"/>
    </location>
</feature>
<dbReference type="Proteomes" id="UP000726105">
    <property type="component" value="Unassembled WGS sequence"/>
</dbReference>
<dbReference type="SUPFAM" id="SSF52540">
    <property type="entry name" value="P-loop containing nucleoside triphosphate hydrolases"/>
    <property type="match status" value="1"/>
</dbReference>
<name>A0A935IMX7_9MICO</name>
<evidence type="ECO:0000256" key="2">
    <source>
        <dbReference type="ARBA" id="ARBA00022692"/>
    </source>
</evidence>
<dbReference type="PANTHER" id="PTHR24221">
    <property type="entry name" value="ATP-BINDING CASSETTE SUB-FAMILY B"/>
    <property type="match status" value="1"/>
</dbReference>
<accession>A0A935IMX7</accession>
<organism evidence="10 11">
    <name type="scientific">Candidatus Phosphoribacter hodrii</name>
    <dbReference type="NCBI Taxonomy" id="2953743"/>
    <lineage>
        <taxon>Bacteria</taxon>
        <taxon>Bacillati</taxon>
        <taxon>Actinomycetota</taxon>
        <taxon>Actinomycetes</taxon>
        <taxon>Micrococcales</taxon>
        <taxon>Dermatophilaceae</taxon>
        <taxon>Candidatus Phosphoribacter</taxon>
    </lineage>
</organism>
<evidence type="ECO:0000256" key="1">
    <source>
        <dbReference type="ARBA" id="ARBA00004651"/>
    </source>
</evidence>
<dbReference type="GO" id="GO:0005886">
    <property type="term" value="C:plasma membrane"/>
    <property type="evidence" value="ECO:0007669"/>
    <property type="project" value="UniProtKB-SubCell"/>
</dbReference>
<sequence>MAGLGALGVALGVAAVAQAFAVSAVVVAVVRFGMPGAPGLLTALLALAAVFAVRATLGALNEAYAARAGIRVSAALRERLLARWLAAPVDRMPPPATASTLATQGVTSVEPYVARFLPAMVGAVVLPVFVVVTIVFLDWVSALIVVLTVPLLPVFAALIGRATQDHTERRWQALTALSGHFLDVVRGLPTLVTYGRAERQAESIRTVSEAHRAATVRTLRVAFLSSAALELLATISVAIVAVTVGLRLTYGTMELGAGLACILLAPEAYWPIRRVGTEYHAAADGVAALGAALDELADAPAGVSAPAIPTRFGTDGVSYRYPGTERVVVDDVTLLLPGAGLVTVTGPSGVGKSTLLELLAGLREPTAGVVSAPEAHLVGQRPLLVTGSLRTNLTLGLDTPPNDDALWSALDEVGLGDDLRALAGGLDAPLGDDGFGLSAGQRARLALARAILSEAALVLLDEPTAHLDDRSAGLAHNAIQRLARTRSVVVVTHRPELVELADAEVRLGGDRG</sequence>
<dbReference type="Pfam" id="PF00005">
    <property type="entry name" value="ABC_tran"/>
    <property type="match status" value="1"/>
</dbReference>
<gene>
    <name evidence="10" type="primary">cydD</name>
    <name evidence="10" type="ORF">IPI13_13840</name>
</gene>
<evidence type="ECO:0000313" key="11">
    <source>
        <dbReference type="Proteomes" id="UP000726105"/>
    </source>
</evidence>
<dbReference type="GO" id="GO:0016887">
    <property type="term" value="F:ATP hydrolysis activity"/>
    <property type="evidence" value="ECO:0007669"/>
    <property type="project" value="InterPro"/>
</dbReference>